<dbReference type="PANTHER" id="PTHR30563">
    <property type="entry name" value="DNA RECOMBINATION PROTEIN RMUC"/>
    <property type="match status" value="1"/>
</dbReference>
<dbReference type="InterPro" id="IPR003798">
    <property type="entry name" value="DNA_recombination_RmuC"/>
</dbReference>
<organism evidence="7 8">
    <name type="scientific">Thermosyntropha lipolytica DSM 11003</name>
    <dbReference type="NCBI Taxonomy" id="1123382"/>
    <lineage>
        <taxon>Bacteria</taxon>
        <taxon>Bacillati</taxon>
        <taxon>Bacillota</taxon>
        <taxon>Clostridia</taxon>
        <taxon>Eubacteriales</taxon>
        <taxon>Syntrophomonadaceae</taxon>
        <taxon>Thermosyntropha</taxon>
    </lineage>
</organism>
<keyword evidence="4" id="KW-0233">DNA recombination</keyword>
<dbReference type="STRING" id="1123382.SAMN02745221_02011"/>
<dbReference type="RefSeq" id="WP_073093360.1">
    <property type="nucleotide sequence ID" value="NZ_FQWY01000047.1"/>
</dbReference>
<evidence type="ECO:0000313" key="7">
    <source>
        <dbReference type="EMBL" id="SHH24480.1"/>
    </source>
</evidence>
<gene>
    <name evidence="7" type="ORF">SAMN02745221_02011</name>
</gene>
<keyword evidence="3 5" id="KW-0175">Coiled coil</keyword>
<evidence type="ECO:0000256" key="5">
    <source>
        <dbReference type="SAM" id="Coils"/>
    </source>
</evidence>
<dbReference type="GO" id="GO:0006310">
    <property type="term" value="P:DNA recombination"/>
    <property type="evidence" value="ECO:0007669"/>
    <property type="project" value="UniProtKB-KW"/>
</dbReference>
<comment type="similarity">
    <text evidence="2">Belongs to the RmuC family.</text>
</comment>
<dbReference type="OrthoDB" id="370725at2"/>
<protein>
    <submittedName>
        <fullName evidence="7">DNA recombination protein RmuC</fullName>
    </submittedName>
</protein>
<reference evidence="8" key="1">
    <citation type="submission" date="2016-11" db="EMBL/GenBank/DDBJ databases">
        <authorList>
            <person name="Varghese N."/>
            <person name="Submissions S."/>
        </authorList>
    </citation>
    <scope>NUCLEOTIDE SEQUENCE [LARGE SCALE GENOMIC DNA]</scope>
    <source>
        <strain evidence="8">DSM 11003</strain>
    </source>
</reference>
<evidence type="ECO:0000256" key="6">
    <source>
        <dbReference type="SAM" id="Phobius"/>
    </source>
</evidence>
<feature type="coiled-coil region" evidence="5">
    <location>
        <begin position="44"/>
        <end position="110"/>
    </location>
</feature>
<accession>A0A1M5REC2</accession>
<sequence>MTTAVINVIYLAGGLLLGLTLSFLYLRGVLEREKSRNSWQTEQISLLRSELERKEEEIGALLNENTALKTETAALKIRLEEENKNFQEKIKLLEEARRELSDAFKALSAEALKSNNQSFLELAKTILDKYQEGAKSDLEERQKSIKELVSPLKEALNKMEEKINWLEKERTGAYASLMEQVKNMAETQLKLKEETSSLVNALRKPQMRGRWGEIQLKRVVELAGMVAYCDFIEQPTLSSEKGKLRPDMIINLPGGRYIIVDCKTPLEAYLEAVEARSEEEREEKIKLHAQHIKNHINQLNKKEYYADMEATPEFVVLFIPGEAFFSAALQADPFLIEYGAERQVILATPTTLIALLRAVAYGWRQEKINQNAQEIKRLGKELYERLGTLAEHVGKLRKNLDDAVSNFNKLVASLETRVFVSARRFKELGAAGENDDEIPVIQPIEKNLRELYNNNHNLT</sequence>
<evidence type="ECO:0000313" key="8">
    <source>
        <dbReference type="Proteomes" id="UP000242329"/>
    </source>
</evidence>
<keyword evidence="6" id="KW-1133">Transmembrane helix</keyword>
<feature type="coiled-coil region" evidence="5">
    <location>
        <begin position="149"/>
        <end position="194"/>
    </location>
</feature>
<evidence type="ECO:0000256" key="2">
    <source>
        <dbReference type="ARBA" id="ARBA00009840"/>
    </source>
</evidence>
<dbReference type="AlphaFoldDB" id="A0A1M5REC2"/>
<evidence type="ECO:0000256" key="1">
    <source>
        <dbReference type="ARBA" id="ARBA00003416"/>
    </source>
</evidence>
<evidence type="ECO:0000256" key="4">
    <source>
        <dbReference type="ARBA" id="ARBA00023172"/>
    </source>
</evidence>
<evidence type="ECO:0000256" key="3">
    <source>
        <dbReference type="ARBA" id="ARBA00023054"/>
    </source>
</evidence>
<dbReference type="Proteomes" id="UP000242329">
    <property type="component" value="Unassembled WGS sequence"/>
</dbReference>
<proteinExistence type="inferred from homology"/>
<keyword evidence="6" id="KW-0472">Membrane</keyword>
<name>A0A1M5REC2_9FIRM</name>
<feature type="transmembrane region" description="Helical" evidence="6">
    <location>
        <begin position="6"/>
        <end position="26"/>
    </location>
</feature>
<dbReference type="PANTHER" id="PTHR30563:SF0">
    <property type="entry name" value="DNA RECOMBINATION PROTEIN RMUC"/>
    <property type="match status" value="1"/>
</dbReference>
<keyword evidence="6" id="KW-0812">Transmembrane</keyword>
<dbReference type="EMBL" id="FQWY01000047">
    <property type="protein sequence ID" value="SHH24480.1"/>
    <property type="molecule type" value="Genomic_DNA"/>
</dbReference>
<dbReference type="Pfam" id="PF02646">
    <property type="entry name" value="RmuC"/>
    <property type="match status" value="1"/>
</dbReference>
<comment type="function">
    <text evidence="1">Involved in DNA recombination.</text>
</comment>
<keyword evidence="8" id="KW-1185">Reference proteome</keyword>